<keyword evidence="7 9" id="KW-0472">Membrane</keyword>
<evidence type="ECO:0000256" key="6">
    <source>
        <dbReference type="ARBA" id="ARBA00022989"/>
    </source>
</evidence>
<protein>
    <recommendedName>
        <fullName evidence="10">Major facilitator superfamily (MFS) profile domain-containing protein</fullName>
    </recommendedName>
</protein>
<reference evidence="11" key="2">
    <citation type="submission" date="2020-02" db="EMBL/GenBank/DDBJ databases">
        <title>Esox lucius (northern pike) genome, fEsoLuc1, primary haplotype.</title>
        <authorList>
            <person name="Myers G."/>
            <person name="Karagic N."/>
            <person name="Meyer A."/>
            <person name="Pippel M."/>
            <person name="Reichard M."/>
            <person name="Winkler S."/>
            <person name="Tracey A."/>
            <person name="Sims Y."/>
            <person name="Howe K."/>
            <person name="Rhie A."/>
            <person name="Formenti G."/>
            <person name="Durbin R."/>
            <person name="Fedrigo O."/>
            <person name="Jarvis E.D."/>
        </authorList>
    </citation>
    <scope>NUCLEOTIDE SEQUENCE [LARGE SCALE GENOMIC DNA]</scope>
</reference>
<dbReference type="InterPro" id="IPR011701">
    <property type="entry name" value="MFS"/>
</dbReference>
<name>A0A6Q2YUJ1_ESOLU</name>
<reference evidence="12" key="1">
    <citation type="journal article" date="2014" name="PLoS ONE">
        <title>The genome and linkage map of the northern pike (Esox lucius): conserved synteny revealed between the salmonid sister group and the Neoteleostei.</title>
        <authorList>
            <person name="Rondeau E.B."/>
            <person name="Minkley D.R."/>
            <person name="Leong J.S."/>
            <person name="Messmer A.M."/>
            <person name="Jantzen J.R."/>
            <person name="von Schalburg K.R."/>
            <person name="Lemon C."/>
            <person name="Bird N.H."/>
            <person name="Koop B.F."/>
        </authorList>
    </citation>
    <scope>NUCLEOTIDE SEQUENCE</scope>
</reference>
<comment type="catalytic activity">
    <reaction evidence="8">
        <text>D-glucose 6-phosphate(in) + phosphate(out) = D-glucose 6-phosphate(out) + phosphate(in)</text>
        <dbReference type="Rhea" id="RHEA:71535"/>
        <dbReference type="ChEBI" id="CHEBI:43474"/>
        <dbReference type="ChEBI" id="CHEBI:61548"/>
    </reaction>
</comment>
<feature type="domain" description="Major facilitator superfamily (MFS) profile" evidence="10">
    <location>
        <begin position="1"/>
        <end position="447"/>
    </location>
</feature>
<reference evidence="11" key="4">
    <citation type="submission" date="2025-09" db="UniProtKB">
        <authorList>
            <consortium name="Ensembl"/>
        </authorList>
    </citation>
    <scope>IDENTIFICATION</scope>
</reference>
<dbReference type="PIRSF" id="PIRSF002808">
    <property type="entry name" value="Hexose_phosphate_transp"/>
    <property type="match status" value="1"/>
</dbReference>
<comment type="subcellular location">
    <subcellularLocation>
        <location evidence="1">Membrane</location>
        <topology evidence="1">Multi-pass membrane protein</topology>
    </subcellularLocation>
</comment>
<evidence type="ECO:0000256" key="5">
    <source>
        <dbReference type="ARBA" id="ARBA00022692"/>
    </source>
</evidence>
<evidence type="ECO:0000256" key="2">
    <source>
        <dbReference type="ARBA" id="ARBA00009598"/>
    </source>
</evidence>
<feature type="transmembrane region" description="Helical" evidence="9">
    <location>
        <begin position="261"/>
        <end position="282"/>
    </location>
</feature>
<evidence type="ECO:0000256" key="4">
    <source>
        <dbReference type="ARBA" id="ARBA00022597"/>
    </source>
</evidence>
<dbReference type="Gene3D" id="1.20.1250.20">
    <property type="entry name" value="MFS general substrate transporter like domains"/>
    <property type="match status" value="2"/>
</dbReference>
<evidence type="ECO:0000256" key="7">
    <source>
        <dbReference type="ARBA" id="ARBA00023136"/>
    </source>
</evidence>
<evidence type="ECO:0000256" key="1">
    <source>
        <dbReference type="ARBA" id="ARBA00004141"/>
    </source>
</evidence>
<evidence type="ECO:0000256" key="3">
    <source>
        <dbReference type="ARBA" id="ARBA00022448"/>
    </source>
</evidence>
<feature type="transmembrane region" description="Helical" evidence="9">
    <location>
        <begin position="65"/>
        <end position="84"/>
    </location>
</feature>
<dbReference type="SUPFAM" id="SSF103473">
    <property type="entry name" value="MFS general substrate transporter"/>
    <property type="match status" value="1"/>
</dbReference>
<comment type="similarity">
    <text evidence="2">Belongs to the major facilitator superfamily. Organophosphate:Pi antiporter (OPA) (TC 2.A.1.4) family.</text>
</comment>
<feature type="transmembrane region" description="Helical" evidence="9">
    <location>
        <begin position="302"/>
        <end position="319"/>
    </location>
</feature>
<feature type="transmembrane region" description="Helical" evidence="9">
    <location>
        <begin position="426"/>
        <end position="446"/>
    </location>
</feature>
<evidence type="ECO:0000256" key="9">
    <source>
        <dbReference type="SAM" id="Phobius"/>
    </source>
</evidence>
<reference evidence="11" key="3">
    <citation type="submission" date="2025-08" db="UniProtKB">
        <authorList>
            <consortium name="Ensembl"/>
        </authorList>
    </citation>
    <scope>IDENTIFICATION</scope>
</reference>
<feature type="transmembrane region" description="Helical" evidence="9">
    <location>
        <begin position="392"/>
        <end position="414"/>
    </location>
</feature>
<feature type="transmembrane region" description="Helical" evidence="9">
    <location>
        <begin position="355"/>
        <end position="380"/>
    </location>
</feature>
<dbReference type="Bgee" id="ENSELUG00000015958">
    <property type="expression patterns" value="Expressed in pharyngeal gill and 15 other cell types or tissues"/>
</dbReference>
<sequence>LPRPSHYSFTFSLTFLLYTSFHLSRKPISIVKWLIRLAKPWGTLKTLNCFSLCPDKSNYKQLLGAMDYSFLCAYAVGMYLSGIIGERLPIRLYLSVGMLMSGLFTCLFGLGYVYNIHSLSFYIFVQVANGLVQTTGWPSVVTCIGNWFGKGRRGLIMGIWNSHTSVGNILGSLIAGYWVSSNWGLSFIVPGVIIAVMGVVCFLFLIERKRFFIFTLWDTELLLPQEDGGSVCVPVQQLVVVKSESEPSAISFMGALRIPGVIEFSLCLLFAKLVSYTFLFWLPLYITKAAHLDAKKAGDLSTLFDVGGIVGGILAGVISDKLGKRATTCAVMLLLAAPTLYGFSMISEFGLGPTIGMLVVCGGLVNGPYALITTAVSADLGTHKSLKGNSRALSTVTAIIDGTGSVGAAIGPLLAGVLSSRGWDQVFYMLMAADFLALLVGSKCGWV</sequence>
<dbReference type="InterPro" id="IPR036259">
    <property type="entry name" value="MFS_trans_sf"/>
</dbReference>
<dbReference type="GeneTree" id="ENSGT00940000159245"/>
<evidence type="ECO:0000313" key="12">
    <source>
        <dbReference type="Proteomes" id="UP000265140"/>
    </source>
</evidence>
<feature type="transmembrane region" description="Helical" evidence="9">
    <location>
        <begin position="326"/>
        <end position="343"/>
    </location>
</feature>
<dbReference type="FunFam" id="1.20.1250.20:FF:000028">
    <property type="entry name" value="Sugar phosphate exchanger 3 isoform 1"/>
    <property type="match status" value="1"/>
</dbReference>
<keyword evidence="6 9" id="KW-1133">Transmembrane helix</keyword>
<dbReference type="InterPro" id="IPR000849">
    <property type="entry name" value="Sugar_P_transporter"/>
</dbReference>
<feature type="transmembrane region" description="Helical" evidence="9">
    <location>
        <begin position="185"/>
        <end position="206"/>
    </location>
</feature>
<dbReference type="PANTHER" id="PTHR43184:SF11">
    <property type="entry name" value="GLUCOSE-6-PHOSPHATE EXCHANGER SLC37A1"/>
    <property type="match status" value="1"/>
</dbReference>
<evidence type="ECO:0000259" key="10">
    <source>
        <dbReference type="PROSITE" id="PS50850"/>
    </source>
</evidence>
<proteinExistence type="inferred from homology"/>
<dbReference type="Pfam" id="PF07690">
    <property type="entry name" value="MFS_1"/>
    <property type="match status" value="1"/>
</dbReference>
<feature type="transmembrane region" description="Helical" evidence="9">
    <location>
        <begin position="159"/>
        <end position="179"/>
    </location>
</feature>
<dbReference type="InterPro" id="IPR020846">
    <property type="entry name" value="MFS_dom"/>
</dbReference>
<dbReference type="GO" id="GO:0035435">
    <property type="term" value="P:phosphate ion transmembrane transport"/>
    <property type="evidence" value="ECO:0007669"/>
    <property type="project" value="TreeGrafter"/>
</dbReference>
<keyword evidence="4" id="KW-0762">Sugar transport</keyword>
<dbReference type="GO" id="GO:0061513">
    <property type="term" value="F:glucose 6-phosphate:phosphate antiporter activity"/>
    <property type="evidence" value="ECO:0007669"/>
    <property type="project" value="TreeGrafter"/>
</dbReference>
<keyword evidence="5 9" id="KW-0812">Transmembrane</keyword>
<dbReference type="PANTHER" id="PTHR43184">
    <property type="entry name" value="MAJOR FACILITATOR SUPERFAMILY TRANSPORTER 16, ISOFORM B"/>
    <property type="match status" value="1"/>
</dbReference>
<feature type="transmembrane region" description="Helical" evidence="9">
    <location>
        <begin position="90"/>
        <end position="114"/>
    </location>
</feature>
<evidence type="ECO:0000256" key="8">
    <source>
        <dbReference type="ARBA" id="ARBA00034251"/>
    </source>
</evidence>
<dbReference type="FunFam" id="1.20.1250.20:FF:000050">
    <property type="entry name" value="glucose-6-phosphate exchanger SLC37A2 isoform X1"/>
    <property type="match status" value="1"/>
</dbReference>
<dbReference type="AlphaFoldDB" id="A0A6Q2YUJ1"/>
<dbReference type="Ensembl" id="ENSELUT00000073011.2">
    <property type="protein sequence ID" value="ENSELUP00000069679.2"/>
    <property type="gene ID" value="ENSELUG00000015958.3"/>
</dbReference>
<organism evidence="11 12">
    <name type="scientific">Esox lucius</name>
    <name type="common">Northern pike</name>
    <dbReference type="NCBI Taxonomy" id="8010"/>
    <lineage>
        <taxon>Eukaryota</taxon>
        <taxon>Metazoa</taxon>
        <taxon>Chordata</taxon>
        <taxon>Craniata</taxon>
        <taxon>Vertebrata</taxon>
        <taxon>Euteleostomi</taxon>
        <taxon>Actinopterygii</taxon>
        <taxon>Neopterygii</taxon>
        <taxon>Teleostei</taxon>
        <taxon>Protacanthopterygii</taxon>
        <taxon>Esociformes</taxon>
        <taxon>Esocidae</taxon>
        <taxon>Esox</taxon>
    </lineage>
</organism>
<keyword evidence="3" id="KW-0813">Transport</keyword>
<evidence type="ECO:0000313" key="11">
    <source>
        <dbReference type="Ensembl" id="ENSELUP00000069679.2"/>
    </source>
</evidence>
<dbReference type="GO" id="GO:0005789">
    <property type="term" value="C:endoplasmic reticulum membrane"/>
    <property type="evidence" value="ECO:0007669"/>
    <property type="project" value="TreeGrafter"/>
</dbReference>
<dbReference type="PROSITE" id="PS50850">
    <property type="entry name" value="MFS"/>
    <property type="match status" value="1"/>
</dbReference>
<keyword evidence="12" id="KW-1185">Reference proteome</keyword>
<gene>
    <name evidence="11" type="primary">SLC37A1</name>
</gene>
<dbReference type="Proteomes" id="UP000265140">
    <property type="component" value="Chromosome 20"/>
</dbReference>
<accession>A0A6Q2YUJ1</accession>